<dbReference type="RefSeq" id="XP_008476386.1">
    <property type="nucleotide sequence ID" value="XM_008478164.3"/>
</dbReference>
<dbReference type="Pfam" id="PF00650">
    <property type="entry name" value="CRAL_TRIO"/>
    <property type="match status" value="1"/>
</dbReference>
<dbReference type="RefSeq" id="XP_008476392.1">
    <property type="nucleotide sequence ID" value="XM_008478170.3"/>
</dbReference>
<dbReference type="InterPro" id="IPR001251">
    <property type="entry name" value="CRAL-TRIO_dom"/>
</dbReference>
<keyword evidence="2" id="KW-1185">Reference proteome</keyword>
<dbReference type="SUPFAM" id="SSF46938">
    <property type="entry name" value="CRAL/TRIO N-terminal domain"/>
    <property type="match status" value="1"/>
</dbReference>
<dbReference type="OMA" id="ASTCHIR"/>
<dbReference type="PaxDb" id="121845-A0A1S3D821"/>
<dbReference type="AlphaFoldDB" id="A0A1S3D821"/>
<dbReference type="GeneID" id="103513329"/>
<evidence type="ECO:0000313" key="4">
    <source>
        <dbReference type="RefSeq" id="XP_008476392.1"/>
    </source>
</evidence>
<dbReference type="KEGG" id="dci:103513329"/>
<dbReference type="SUPFAM" id="SSF52087">
    <property type="entry name" value="CRAL/TRIO domain"/>
    <property type="match status" value="1"/>
</dbReference>
<dbReference type="PROSITE" id="PS50191">
    <property type="entry name" value="CRAL_TRIO"/>
    <property type="match status" value="1"/>
</dbReference>
<evidence type="ECO:0000313" key="3">
    <source>
        <dbReference type="RefSeq" id="XP_008476386.1"/>
    </source>
</evidence>
<dbReference type="InterPro" id="IPR036865">
    <property type="entry name" value="CRAL-TRIO_dom_sf"/>
</dbReference>
<dbReference type="Proteomes" id="UP000079169">
    <property type="component" value="Unplaced"/>
</dbReference>
<dbReference type="GO" id="GO:1902936">
    <property type="term" value="F:phosphatidylinositol bisphosphate binding"/>
    <property type="evidence" value="ECO:0007669"/>
    <property type="project" value="TreeGrafter"/>
</dbReference>
<dbReference type="Gene3D" id="3.40.525.10">
    <property type="entry name" value="CRAL-TRIO lipid binding domain"/>
    <property type="match status" value="1"/>
</dbReference>
<name>A0A1S3D821_DIACI</name>
<dbReference type="PANTHER" id="PTHR10174">
    <property type="entry name" value="ALPHA-TOCOPHEROL TRANSFER PROTEIN-RELATED"/>
    <property type="match status" value="1"/>
</dbReference>
<dbReference type="STRING" id="121845.A0A1S3D821"/>
<dbReference type="CDD" id="cd00170">
    <property type="entry name" value="SEC14"/>
    <property type="match status" value="1"/>
</dbReference>
<sequence length="279" mass="31518">MIQSLQDWARKQPHLPPILDNQMVIFLVICGNSIERAKKLIDVHFTMKTLYTDLFSGRDLLSRPLQDAMDTVHITALKGLDYSGRRVNFTSLKMPDTGLYHGPTVVKLIYMFEDINNFLRGSHAAGTTVVMDATGFGVSHLSTLSLSFLKQSSQYFTHGASVLVSEIIVVNANSVAEKLVMLVRPFIPAEIYNRIHILPKEKHDKLFDYIPREVVPSDLGGEGQSIAELTKETYQTMLDNREFFQAEEKLQRVKESLRPAGNGNKIGEMSWSFKKLDLD</sequence>
<accession>A0A1S3D821</accession>
<feature type="domain" description="CRAL-TRIO" evidence="1">
    <location>
        <begin position="65"/>
        <end position="227"/>
    </location>
</feature>
<dbReference type="Gene3D" id="1.20.5.1200">
    <property type="entry name" value="Alpha-tocopherol transfer"/>
    <property type="match status" value="1"/>
</dbReference>
<dbReference type="PANTHER" id="PTHR10174:SF224">
    <property type="entry name" value="RETINOL-BINDING PROTEIN PINTA"/>
    <property type="match status" value="1"/>
</dbReference>
<dbReference type="GO" id="GO:0016020">
    <property type="term" value="C:membrane"/>
    <property type="evidence" value="ECO:0007669"/>
    <property type="project" value="TreeGrafter"/>
</dbReference>
<protein>
    <submittedName>
        <fullName evidence="4">Uncharacterized protein LOC103513329 isoform X2</fullName>
    </submittedName>
    <submittedName>
        <fullName evidence="3">Uncharacterized protein LOC103513329 isoform X3</fullName>
    </submittedName>
</protein>
<evidence type="ECO:0000313" key="2">
    <source>
        <dbReference type="Proteomes" id="UP000079169"/>
    </source>
</evidence>
<reference evidence="3 4" key="1">
    <citation type="submission" date="2023-09" db="UniProtKB">
        <authorList>
            <consortium name="RefSeq"/>
        </authorList>
    </citation>
    <scope>IDENTIFICATION</scope>
</reference>
<organism evidence="3">
    <name type="scientific">Diaphorina citri</name>
    <name type="common">Asian citrus psyllid</name>
    <dbReference type="NCBI Taxonomy" id="121845"/>
    <lineage>
        <taxon>Eukaryota</taxon>
        <taxon>Metazoa</taxon>
        <taxon>Ecdysozoa</taxon>
        <taxon>Arthropoda</taxon>
        <taxon>Hexapoda</taxon>
        <taxon>Insecta</taxon>
        <taxon>Pterygota</taxon>
        <taxon>Neoptera</taxon>
        <taxon>Paraneoptera</taxon>
        <taxon>Hemiptera</taxon>
        <taxon>Sternorrhyncha</taxon>
        <taxon>Psylloidea</taxon>
        <taxon>Psyllidae</taxon>
        <taxon>Diaphorininae</taxon>
        <taxon>Diaphorina</taxon>
    </lineage>
</organism>
<proteinExistence type="predicted"/>
<dbReference type="SMART" id="SM00516">
    <property type="entry name" value="SEC14"/>
    <property type="match status" value="1"/>
</dbReference>
<gene>
    <name evidence="3 4" type="primary">LOC103513329</name>
</gene>
<evidence type="ECO:0000259" key="1">
    <source>
        <dbReference type="PROSITE" id="PS50191"/>
    </source>
</evidence>
<dbReference type="InterPro" id="IPR036273">
    <property type="entry name" value="CRAL/TRIO_N_dom_sf"/>
</dbReference>